<comment type="cofactor">
    <cofactor evidence="7">
        <name>Mg(2+)</name>
        <dbReference type="ChEBI" id="CHEBI:18420"/>
    </cofactor>
    <text evidence="7">Binds 1 Mg(2+) ion per subunit.</text>
</comment>
<dbReference type="GO" id="GO:0008652">
    <property type="term" value="P:amino acid biosynthetic process"/>
    <property type="evidence" value="ECO:0007669"/>
    <property type="project" value="UniProtKB-KW"/>
</dbReference>
<dbReference type="InterPro" id="IPR027417">
    <property type="entry name" value="P-loop_NTPase"/>
</dbReference>
<dbReference type="Proteomes" id="UP000019151">
    <property type="component" value="Chromosome"/>
</dbReference>
<keyword evidence="5 7" id="KW-0067">ATP-binding</keyword>
<dbReference type="GO" id="GO:0004765">
    <property type="term" value="F:shikimate kinase activity"/>
    <property type="evidence" value="ECO:0007669"/>
    <property type="project" value="UniProtKB-UniRule"/>
</dbReference>
<comment type="function">
    <text evidence="7">Catalyzes the specific phosphorylation of the 3-hydroxyl group of shikimic acid using ATP as a cosubstrate.</text>
</comment>
<evidence type="ECO:0000256" key="5">
    <source>
        <dbReference type="ARBA" id="ARBA00022840"/>
    </source>
</evidence>
<evidence type="ECO:0000313" key="9">
    <source>
        <dbReference type="Proteomes" id="UP000019151"/>
    </source>
</evidence>
<feature type="binding site" evidence="7">
    <location>
        <position position="84"/>
    </location>
    <ligand>
        <name>substrate</name>
    </ligand>
</feature>
<feature type="binding site" evidence="7">
    <location>
        <position position="20"/>
    </location>
    <ligand>
        <name>Mg(2+)</name>
        <dbReference type="ChEBI" id="CHEBI:18420"/>
    </ligand>
</feature>
<dbReference type="HAMAP" id="MF_00109">
    <property type="entry name" value="Shikimate_kinase"/>
    <property type="match status" value="1"/>
</dbReference>
<dbReference type="PANTHER" id="PTHR21087">
    <property type="entry name" value="SHIKIMATE KINASE"/>
    <property type="match status" value="1"/>
</dbReference>
<reference evidence="8 9" key="1">
    <citation type="journal article" date="2014" name="Genome Announc.">
        <title>Genome Sequence and Methylome of Soil Bacterium Gemmatirosa kalamazoonensis KBS708T, a Member of the Rarely Cultivated Gemmatimonadetes Phylum.</title>
        <authorList>
            <person name="Debruyn J.M."/>
            <person name="Radosevich M."/>
            <person name="Wommack K.E."/>
            <person name="Polson S.W."/>
            <person name="Hauser L.J."/>
            <person name="Fawaz M.N."/>
            <person name="Korlach J."/>
            <person name="Tsai Y.C."/>
        </authorList>
    </citation>
    <scope>NUCLEOTIDE SEQUENCE [LARGE SCALE GENOMIC DNA]</scope>
    <source>
        <strain evidence="8 9">KBS708</strain>
    </source>
</reference>
<keyword evidence="1 7" id="KW-0028">Amino-acid biosynthesis</keyword>
<dbReference type="PANTHER" id="PTHR21087:SF16">
    <property type="entry name" value="SHIKIMATE KINASE 1, CHLOROPLASTIC"/>
    <property type="match status" value="1"/>
</dbReference>
<accession>W0RMG6</accession>
<comment type="similarity">
    <text evidence="7">Belongs to the shikimate kinase family.</text>
</comment>
<dbReference type="HOGENOM" id="CLU_057607_2_0_0"/>
<dbReference type="PRINTS" id="PR01100">
    <property type="entry name" value="SHIKIMTKNASE"/>
</dbReference>
<dbReference type="AlphaFoldDB" id="W0RMG6"/>
<protein>
    <recommendedName>
        <fullName evidence="7">Shikimate kinase</fullName>
        <shortName evidence="7">SK</shortName>
        <ecNumber evidence="7">2.7.1.71</ecNumber>
    </recommendedName>
</protein>
<name>W0RMG6_9BACT</name>
<gene>
    <name evidence="7" type="primary">aroK</name>
    <name evidence="8" type="ORF">J421_3973</name>
</gene>
<evidence type="ECO:0000256" key="7">
    <source>
        <dbReference type="HAMAP-Rule" id="MF_00109"/>
    </source>
</evidence>
<dbReference type="Gene3D" id="3.40.50.300">
    <property type="entry name" value="P-loop containing nucleotide triphosphate hydrolases"/>
    <property type="match status" value="1"/>
</dbReference>
<dbReference type="CDD" id="cd00464">
    <property type="entry name" value="SK"/>
    <property type="match status" value="1"/>
</dbReference>
<feature type="binding site" evidence="7">
    <location>
        <position position="142"/>
    </location>
    <ligand>
        <name>substrate</name>
    </ligand>
</feature>
<sequence>MSAVAGRHLVLVGLPGAGKTSAGRLVADRLARPFLDFDEELERRAGCSVTELFARDGEAAFREREVDLSVELAGRPAMVIAPGGGWMANPLAAATLRPAARIIYLRVSPAAALDRMGPALAARPLLAGADPRQALEGLLRRREALYAMADFVLDTEALSVDEVADTLAVLTREFERADG</sequence>
<dbReference type="InterPro" id="IPR031322">
    <property type="entry name" value="Shikimate/glucono_kinase"/>
</dbReference>
<comment type="catalytic activity">
    <reaction evidence="7">
        <text>shikimate + ATP = 3-phosphoshikimate + ADP + H(+)</text>
        <dbReference type="Rhea" id="RHEA:13121"/>
        <dbReference type="ChEBI" id="CHEBI:15378"/>
        <dbReference type="ChEBI" id="CHEBI:30616"/>
        <dbReference type="ChEBI" id="CHEBI:36208"/>
        <dbReference type="ChEBI" id="CHEBI:145989"/>
        <dbReference type="ChEBI" id="CHEBI:456216"/>
        <dbReference type="EC" id="2.7.1.71"/>
    </reaction>
</comment>
<comment type="subcellular location">
    <subcellularLocation>
        <location evidence="7">Cytoplasm</location>
    </subcellularLocation>
</comment>
<feature type="binding site" evidence="7">
    <location>
        <position position="123"/>
    </location>
    <ligand>
        <name>ATP</name>
        <dbReference type="ChEBI" id="CHEBI:30616"/>
    </ligand>
</feature>
<keyword evidence="9" id="KW-1185">Reference proteome</keyword>
<evidence type="ECO:0000256" key="3">
    <source>
        <dbReference type="ARBA" id="ARBA00022741"/>
    </source>
</evidence>
<dbReference type="GO" id="GO:0005829">
    <property type="term" value="C:cytosol"/>
    <property type="evidence" value="ECO:0007669"/>
    <property type="project" value="TreeGrafter"/>
</dbReference>
<organism evidence="8 9">
    <name type="scientific">Gemmatirosa kalamazoonensis</name>
    <dbReference type="NCBI Taxonomy" id="861299"/>
    <lineage>
        <taxon>Bacteria</taxon>
        <taxon>Pseudomonadati</taxon>
        <taxon>Gemmatimonadota</taxon>
        <taxon>Gemmatimonadia</taxon>
        <taxon>Gemmatimonadales</taxon>
        <taxon>Gemmatimonadaceae</taxon>
        <taxon>Gemmatirosa</taxon>
    </lineage>
</organism>
<dbReference type="GO" id="GO:0009423">
    <property type="term" value="P:chorismate biosynthetic process"/>
    <property type="evidence" value="ECO:0007669"/>
    <property type="project" value="UniProtKB-UniRule"/>
</dbReference>
<evidence type="ECO:0000256" key="1">
    <source>
        <dbReference type="ARBA" id="ARBA00022605"/>
    </source>
</evidence>
<dbReference type="GO" id="GO:0000287">
    <property type="term" value="F:magnesium ion binding"/>
    <property type="evidence" value="ECO:0007669"/>
    <property type="project" value="UniProtKB-UniRule"/>
</dbReference>
<dbReference type="Pfam" id="PF01202">
    <property type="entry name" value="SKI"/>
    <property type="match status" value="1"/>
</dbReference>
<feature type="binding site" evidence="7">
    <location>
        <begin position="16"/>
        <end position="21"/>
    </location>
    <ligand>
        <name>ATP</name>
        <dbReference type="ChEBI" id="CHEBI:30616"/>
    </ligand>
</feature>
<keyword evidence="7" id="KW-0479">Metal-binding</keyword>
<dbReference type="STRING" id="861299.J421_3973"/>
<dbReference type="GO" id="GO:0005524">
    <property type="term" value="F:ATP binding"/>
    <property type="evidence" value="ECO:0007669"/>
    <property type="project" value="UniProtKB-UniRule"/>
</dbReference>
<dbReference type="GO" id="GO:0009073">
    <property type="term" value="P:aromatic amino acid family biosynthetic process"/>
    <property type="evidence" value="ECO:0007669"/>
    <property type="project" value="UniProtKB-KW"/>
</dbReference>
<evidence type="ECO:0000256" key="6">
    <source>
        <dbReference type="ARBA" id="ARBA00023141"/>
    </source>
</evidence>
<dbReference type="EC" id="2.7.1.71" evidence="7"/>
<evidence type="ECO:0000256" key="4">
    <source>
        <dbReference type="ARBA" id="ARBA00022777"/>
    </source>
</evidence>
<feature type="binding site" evidence="7">
    <location>
        <position position="62"/>
    </location>
    <ligand>
        <name>substrate</name>
    </ligand>
</feature>
<keyword evidence="6 7" id="KW-0057">Aromatic amino acid biosynthesis</keyword>
<dbReference type="InterPro" id="IPR000623">
    <property type="entry name" value="Shikimate_kinase/TSH1"/>
</dbReference>
<proteinExistence type="inferred from homology"/>
<feature type="binding site" evidence="7">
    <location>
        <position position="38"/>
    </location>
    <ligand>
        <name>substrate</name>
    </ligand>
</feature>
<keyword evidence="7" id="KW-0460">Magnesium</keyword>
<dbReference type="EMBL" id="CP007128">
    <property type="protein sequence ID" value="AHG91510.1"/>
    <property type="molecule type" value="Genomic_DNA"/>
</dbReference>
<dbReference type="eggNOG" id="COG0703">
    <property type="taxonomic scope" value="Bacteria"/>
</dbReference>
<keyword evidence="4 7" id="KW-0418">Kinase</keyword>
<keyword evidence="3 7" id="KW-0547">Nucleotide-binding</keyword>
<evidence type="ECO:0000313" key="8">
    <source>
        <dbReference type="EMBL" id="AHG91510.1"/>
    </source>
</evidence>
<keyword evidence="2 7" id="KW-0808">Transferase</keyword>
<dbReference type="KEGG" id="gba:J421_3973"/>
<dbReference type="InParanoid" id="W0RMG6"/>
<comment type="subunit">
    <text evidence="7">Monomer.</text>
</comment>
<keyword evidence="7" id="KW-0963">Cytoplasm</keyword>
<evidence type="ECO:0000256" key="2">
    <source>
        <dbReference type="ARBA" id="ARBA00022679"/>
    </source>
</evidence>
<dbReference type="UniPathway" id="UPA00053">
    <property type="reaction ID" value="UER00088"/>
</dbReference>
<dbReference type="SUPFAM" id="SSF52540">
    <property type="entry name" value="P-loop containing nucleoside triphosphate hydrolases"/>
    <property type="match status" value="1"/>
</dbReference>
<comment type="caution">
    <text evidence="7">Lacks conserved residue(s) required for the propagation of feature annotation.</text>
</comment>
<comment type="pathway">
    <text evidence="7">Metabolic intermediate biosynthesis; chorismate biosynthesis; chorismate from D-erythrose 4-phosphate and phosphoenolpyruvate: step 5/7.</text>
</comment>
<dbReference type="FunCoup" id="W0RMG6">
    <property type="interactions" value="437"/>
</dbReference>